<name>A0A941E8W8_9ACTN</name>
<evidence type="ECO:0000313" key="2">
    <source>
        <dbReference type="Proteomes" id="UP000676325"/>
    </source>
</evidence>
<protein>
    <submittedName>
        <fullName evidence="1">Uncharacterized protein</fullName>
    </submittedName>
</protein>
<evidence type="ECO:0000313" key="1">
    <source>
        <dbReference type="EMBL" id="MBR7824724.1"/>
    </source>
</evidence>
<gene>
    <name evidence="1" type="ORF">KDK95_00265</name>
</gene>
<organism evidence="1 2">
    <name type="scientific">Actinospica acidithermotolerans</name>
    <dbReference type="NCBI Taxonomy" id="2828514"/>
    <lineage>
        <taxon>Bacteria</taxon>
        <taxon>Bacillati</taxon>
        <taxon>Actinomycetota</taxon>
        <taxon>Actinomycetes</taxon>
        <taxon>Catenulisporales</taxon>
        <taxon>Actinospicaceae</taxon>
        <taxon>Actinospica</taxon>
    </lineage>
</organism>
<keyword evidence="2" id="KW-1185">Reference proteome</keyword>
<dbReference type="RefSeq" id="WP_212515879.1">
    <property type="nucleotide sequence ID" value="NZ_JAGSOH010000001.1"/>
</dbReference>
<dbReference type="EMBL" id="JAGSOH010000001">
    <property type="protein sequence ID" value="MBR7824724.1"/>
    <property type="molecule type" value="Genomic_DNA"/>
</dbReference>
<comment type="caution">
    <text evidence="1">The sequence shown here is derived from an EMBL/GenBank/DDBJ whole genome shotgun (WGS) entry which is preliminary data.</text>
</comment>
<dbReference type="AlphaFoldDB" id="A0A941E8W8"/>
<reference evidence="1" key="1">
    <citation type="submission" date="2021-04" db="EMBL/GenBank/DDBJ databases">
        <title>Genome based classification of Actinospica acidithermotolerans sp. nov., an actinobacterium isolated from an Indonesian hot spring.</title>
        <authorList>
            <person name="Kusuma A.B."/>
            <person name="Putra K.E."/>
            <person name="Nafisah S."/>
            <person name="Loh J."/>
            <person name="Nouioui I."/>
            <person name="Goodfellow M."/>
        </authorList>
    </citation>
    <scope>NUCLEOTIDE SEQUENCE</scope>
    <source>
        <strain evidence="1">MGRD01-02</strain>
    </source>
</reference>
<proteinExistence type="predicted"/>
<dbReference type="Proteomes" id="UP000676325">
    <property type="component" value="Unassembled WGS sequence"/>
</dbReference>
<sequence length="68" mass="7168">MDMHELEAETAELLPGREALGKLSFSFTKNLTVHKAYVSADNTSNVGNFGSPGAVAEGEAVQSISITQ</sequence>
<accession>A0A941E8W8</accession>